<protein>
    <submittedName>
        <fullName evidence="2">RNA-binding protein 5-B-like</fullName>
    </submittedName>
</protein>
<evidence type="ECO:0000313" key="3">
    <source>
        <dbReference type="Proteomes" id="UP000250235"/>
    </source>
</evidence>
<sequence length="94" mass="10596">MPPPHPPPPQLTPYERASVDMLAGITRLLERQSERRGRLHEEDFTERFHKQGPKEFSSVEIGVAPLPPAIAFGKAASTQSYNWYQSQGHGFDSH</sequence>
<reference evidence="2 3" key="1">
    <citation type="journal article" date="2015" name="Proc. Natl. Acad. Sci. U.S.A.">
        <title>The resurrection genome of Boea hygrometrica: A blueprint for survival of dehydration.</title>
        <authorList>
            <person name="Xiao L."/>
            <person name="Yang G."/>
            <person name="Zhang L."/>
            <person name="Yang X."/>
            <person name="Zhao S."/>
            <person name="Ji Z."/>
            <person name="Zhou Q."/>
            <person name="Hu M."/>
            <person name="Wang Y."/>
            <person name="Chen M."/>
            <person name="Xu Y."/>
            <person name="Jin H."/>
            <person name="Xiao X."/>
            <person name="Hu G."/>
            <person name="Bao F."/>
            <person name="Hu Y."/>
            <person name="Wan P."/>
            <person name="Li L."/>
            <person name="Deng X."/>
            <person name="Kuang T."/>
            <person name="Xiang C."/>
            <person name="Zhu J.K."/>
            <person name="Oliver M.J."/>
            <person name="He Y."/>
        </authorList>
    </citation>
    <scope>NUCLEOTIDE SEQUENCE [LARGE SCALE GENOMIC DNA]</scope>
    <source>
        <strain evidence="3">cv. XS01</strain>
    </source>
</reference>
<dbReference type="Proteomes" id="UP000250235">
    <property type="component" value="Unassembled WGS sequence"/>
</dbReference>
<accession>A0A2Z7CQF7</accession>
<dbReference type="AlphaFoldDB" id="A0A2Z7CQF7"/>
<keyword evidence="3" id="KW-1185">Reference proteome</keyword>
<evidence type="ECO:0000256" key="1">
    <source>
        <dbReference type="SAM" id="MobiDB-lite"/>
    </source>
</evidence>
<gene>
    <name evidence="2" type="ORF">F511_28565</name>
</gene>
<evidence type="ECO:0000313" key="2">
    <source>
        <dbReference type="EMBL" id="KZV49310.1"/>
    </source>
</evidence>
<organism evidence="2 3">
    <name type="scientific">Dorcoceras hygrometricum</name>
    <dbReference type="NCBI Taxonomy" id="472368"/>
    <lineage>
        <taxon>Eukaryota</taxon>
        <taxon>Viridiplantae</taxon>
        <taxon>Streptophyta</taxon>
        <taxon>Embryophyta</taxon>
        <taxon>Tracheophyta</taxon>
        <taxon>Spermatophyta</taxon>
        <taxon>Magnoliopsida</taxon>
        <taxon>eudicotyledons</taxon>
        <taxon>Gunneridae</taxon>
        <taxon>Pentapetalae</taxon>
        <taxon>asterids</taxon>
        <taxon>lamiids</taxon>
        <taxon>Lamiales</taxon>
        <taxon>Gesneriaceae</taxon>
        <taxon>Didymocarpoideae</taxon>
        <taxon>Trichosporeae</taxon>
        <taxon>Loxocarpinae</taxon>
        <taxon>Dorcoceras</taxon>
    </lineage>
</organism>
<feature type="compositionally biased region" description="Basic and acidic residues" evidence="1">
    <location>
        <begin position="32"/>
        <end position="53"/>
    </location>
</feature>
<dbReference type="EMBL" id="KQ993082">
    <property type="protein sequence ID" value="KZV49310.1"/>
    <property type="molecule type" value="Genomic_DNA"/>
</dbReference>
<name>A0A2Z7CQF7_9LAMI</name>
<proteinExistence type="predicted"/>
<feature type="region of interest" description="Disordered" evidence="1">
    <location>
        <begin position="32"/>
        <end position="55"/>
    </location>
</feature>